<reference evidence="1" key="1">
    <citation type="submission" date="2019-04" db="EMBL/GenBank/DDBJ databases">
        <title>Diversity and Distribution of a Novel Hyperthermophilic Aquificales Virus Family.</title>
        <authorList>
            <person name="Mead D.A."/>
            <person name="Chevrette M.G."/>
            <person name="Lodes M."/>
            <person name="Hedlund B."/>
            <person name="Schoenfeld T.W."/>
            <person name="Monsma S.A."/>
        </authorList>
    </citation>
    <scope>NUCLEOTIDE SEQUENCE</scope>
</reference>
<organism evidence="1">
    <name type="scientific">uncultured virus</name>
    <dbReference type="NCBI Taxonomy" id="340016"/>
    <lineage>
        <taxon>Viruses</taxon>
        <taxon>environmental samples</taxon>
    </lineage>
</organism>
<protein>
    <submittedName>
        <fullName evidence="1">Glutamyl-tRNA amido-transferase subunit E</fullName>
    </submittedName>
</protein>
<keyword evidence="1" id="KW-0808">Transferase</keyword>
<accession>A0A5Q0TWT7</accession>
<name>A0A5Q0TWT7_9VIRU</name>
<sequence length="73" mass="8682">MRELLKDLLKAYENNEKIKAYEILKQLRYKLTTGVSEDEVKEFTDELASLLYNYTRQSRTLNLLKEALENIII</sequence>
<dbReference type="GO" id="GO:0016740">
    <property type="term" value="F:transferase activity"/>
    <property type="evidence" value="ECO:0007669"/>
    <property type="project" value="UniProtKB-KW"/>
</dbReference>
<dbReference type="EMBL" id="MK783188">
    <property type="protein sequence ID" value="QGA72473.1"/>
    <property type="molecule type" value="Genomic_DNA"/>
</dbReference>
<evidence type="ECO:0000313" key="1">
    <source>
        <dbReference type="EMBL" id="QGA72473.1"/>
    </source>
</evidence>
<proteinExistence type="predicted"/>